<dbReference type="STRING" id="1834191.A5886_002169"/>
<comment type="caution">
    <text evidence="2">The sequence shown here is derived from an EMBL/GenBank/DDBJ whole genome shotgun (WGS) entry which is preliminary data.</text>
</comment>
<sequence>MDLNFLSFAAGVISSIFIPFIVYLKNRIDDKCARKKFRLMIYNEYVEPILKLNFDNETYSTMREKALNEVHLNIKKLEYLKEKELTYLSSNNQFYFLRVVVCTNMLLKKIDVLFNSYEFEDPSLTVRIEDDEKINYKNKINSFIDYYKSNIDKYADLKIDKFQTPD</sequence>
<keyword evidence="1" id="KW-0472">Membrane</keyword>
<keyword evidence="1" id="KW-0812">Transmembrane</keyword>
<dbReference type="RefSeq" id="WP_086275154.1">
    <property type="nucleotide sequence ID" value="NZ_NGKU01000001.1"/>
</dbReference>
<name>A0A242A839_9ENTE</name>
<reference evidence="2 3" key="1">
    <citation type="submission" date="2017-05" db="EMBL/GenBank/DDBJ databases">
        <title>The Genome Sequence of Enterococcus sp. 8G7_MSG3316.</title>
        <authorList>
            <consortium name="The Broad Institute Genomics Platform"/>
            <consortium name="The Broad Institute Genomic Center for Infectious Diseases"/>
            <person name="Earl A."/>
            <person name="Manson A."/>
            <person name="Schwartman J."/>
            <person name="Gilmore M."/>
            <person name="Abouelleil A."/>
            <person name="Cao P."/>
            <person name="Chapman S."/>
            <person name="Cusick C."/>
            <person name="Shea T."/>
            <person name="Young S."/>
            <person name="Neafsey D."/>
            <person name="Nusbaum C."/>
            <person name="Birren B."/>
        </authorList>
    </citation>
    <scope>NUCLEOTIDE SEQUENCE [LARGE SCALE GENOMIC DNA]</scope>
    <source>
        <strain evidence="2 3">8G7_MSG3316</strain>
    </source>
</reference>
<protein>
    <submittedName>
        <fullName evidence="2">Uncharacterized protein</fullName>
    </submittedName>
</protein>
<dbReference type="EMBL" id="NGKU01000001">
    <property type="protein sequence ID" value="OTN77089.1"/>
    <property type="molecule type" value="Genomic_DNA"/>
</dbReference>
<evidence type="ECO:0000256" key="1">
    <source>
        <dbReference type="SAM" id="Phobius"/>
    </source>
</evidence>
<evidence type="ECO:0000313" key="2">
    <source>
        <dbReference type="EMBL" id="OTN77089.1"/>
    </source>
</evidence>
<dbReference type="AlphaFoldDB" id="A0A242A839"/>
<accession>A0A242A839</accession>
<dbReference type="Proteomes" id="UP000195043">
    <property type="component" value="Unassembled WGS sequence"/>
</dbReference>
<feature type="transmembrane region" description="Helical" evidence="1">
    <location>
        <begin position="6"/>
        <end position="24"/>
    </location>
</feature>
<proteinExistence type="predicted"/>
<evidence type="ECO:0000313" key="3">
    <source>
        <dbReference type="Proteomes" id="UP000195043"/>
    </source>
</evidence>
<organism evidence="2 3">
    <name type="scientific">Candidatus Enterococcus testudinis</name>
    <dbReference type="NCBI Taxonomy" id="1834191"/>
    <lineage>
        <taxon>Bacteria</taxon>
        <taxon>Bacillati</taxon>
        <taxon>Bacillota</taxon>
        <taxon>Bacilli</taxon>
        <taxon>Lactobacillales</taxon>
        <taxon>Enterococcaceae</taxon>
        <taxon>Enterococcus</taxon>
    </lineage>
</organism>
<keyword evidence="3" id="KW-1185">Reference proteome</keyword>
<gene>
    <name evidence="2" type="ORF">A5886_002169</name>
</gene>
<keyword evidence="1" id="KW-1133">Transmembrane helix</keyword>